<dbReference type="PROSITE" id="PS50850">
    <property type="entry name" value="MFS"/>
    <property type="match status" value="1"/>
</dbReference>
<keyword evidence="6" id="KW-1185">Reference proteome</keyword>
<comment type="similarity">
    <text evidence="2">Belongs to the major facilitator superfamily. Monocarboxylate porter (TC 2.A.1.13) family.</text>
</comment>
<dbReference type="OrthoDB" id="6499973at2759"/>
<dbReference type="PANTHER" id="PTHR11360">
    <property type="entry name" value="MONOCARBOXYLATE TRANSPORTER"/>
    <property type="match status" value="1"/>
</dbReference>
<feature type="transmembrane region" description="Helical" evidence="3">
    <location>
        <begin position="373"/>
        <end position="390"/>
    </location>
</feature>
<dbReference type="InterPro" id="IPR036259">
    <property type="entry name" value="MFS_trans_sf"/>
</dbReference>
<organism evidence="5 6">
    <name type="scientific">Coniophora puteana (strain RWD-64-598)</name>
    <name type="common">Brown rot fungus</name>
    <dbReference type="NCBI Taxonomy" id="741705"/>
    <lineage>
        <taxon>Eukaryota</taxon>
        <taxon>Fungi</taxon>
        <taxon>Dikarya</taxon>
        <taxon>Basidiomycota</taxon>
        <taxon>Agaricomycotina</taxon>
        <taxon>Agaricomycetes</taxon>
        <taxon>Agaricomycetidae</taxon>
        <taxon>Boletales</taxon>
        <taxon>Coniophorineae</taxon>
        <taxon>Coniophoraceae</taxon>
        <taxon>Coniophora</taxon>
    </lineage>
</organism>
<evidence type="ECO:0000313" key="6">
    <source>
        <dbReference type="Proteomes" id="UP000053558"/>
    </source>
</evidence>
<evidence type="ECO:0000259" key="4">
    <source>
        <dbReference type="PROSITE" id="PS50850"/>
    </source>
</evidence>
<feature type="transmembrane region" description="Helical" evidence="3">
    <location>
        <begin position="345"/>
        <end position="367"/>
    </location>
</feature>
<proteinExistence type="inferred from homology"/>
<dbReference type="GeneID" id="19208544"/>
<feature type="transmembrane region" description="Helical" evidence="3">
    <location>
        <begin position="309"/>
        <end position="333"/>
    </location>
</feature>
<feature type="transmembrane region" description="Helical" evidence="3">
    <location>
        <begin position="111"/>
        <end position="133"/>
    </location>
</feature>
<feature type="domain" description="Major facilitator superfamily (MFS) profile" evidence="4">
    <location>
        <begin position="16"/>
        <end position="391"/>
    </location>
</feature>
<evidence type="ECO:0000256" key="3">
    <source>
        <dbReference type="SAM" id="Phobius"/>
    </source>
</evidence>
<dbReference type="RefSeq" id="XP_007775111.1">
    <property type="nucleotide sequence ID" value="XM_007776921.1"/>
</dbReference>
<protein>
    <submittedName>
        <fullName evidence="5">MFS general substrate transporter</fullName>
    </submittedName>
</protein>
<feature type="transmembrane region" description="Helical" evidence="3">
    <location>
        <begin position="258"/>
        <end position="276"/>
    </location>
</feature>
<evidence type="ECO:0000313" key="5">
    <source>
        <dbReference type="EMBL" id="EIW74580.1"/>
    </source>
</evidence>
<keyword evidence="3" id="KW-1133">Transmembrane helix</keyword>
<keyword evidence="3" id="KW-0472">Membrane</keyword>
<dbReference type="OMA" id="TIARHIY"/>
<feature type="transmembrane region" description="Helical" evidence="3">
    <location>
        <begin position="224"/>
        <end position="246"/>
    </location>
</feature>
<feature type="transmembrane region" description="Helical" evidence="3">
    <location>
        <begin position="12"/>
        <end position="37"/>
    </location>
</feature>
<name>R7SFC7_CONPW</name>
<dbReference type="InterPro" id="IPR020846">
    <property type="entry name" value="MFS_dom"/>
</dbReference>
<dbReference type="GO" id="GO:0022857">
    <property type="term" value="F:transmembrane transporter activity"/>
    <property type="evidence" value="ECO:0007669"/>
    <property type="project" value="InterPro"/>
</dbReference>
<dbReference type="InterPro" id="IPR050327">
    <property type="entry name" value="Proton-linked_MCT"/>
</dbReference>
<accession>R7SFC7</accession>
<dbReference type="Proteomes" id="UP000053558">
    <property type="component" value="Unassembled WGS sequence"/>
</dbReference>
<feature type="transmembrane region" description="Helical" evidence="3">
    <location>
        <begin position="176"/>
        <end position="197"/>
    </location>
</feature>
<feature type="transmembrane region" description="Helical" evidence="3">
    <location>
        <begin position="87"/>
        <end position="105"/>
    </location>
</feature>
<evidence type="ECO:0000256" key="2">
    <source>
        <dbReference type="ARBA" id="ARBA00006727"/>
    </source>
</evidence>
<dbReference type="EMBL" id="JH711591">
    <property type="protein sequence ID" value="EIW74580.1"/>
    <property type="molecule type" value="Genomic_DNA"/>
</dbReference>
<feature type="transmembrane region" description="Helical" evidence="3">
    <location>
        <begin position="145"/>
        <end position="164"/>
    </location>
</feature>
<sequence length="391" mass="41885">MAVESPNLPPEGGLTGWLTVLGGFFITFCSFGTAQSFGVYQDYYAQTLLPNYSLSDISWIGSAQLFFLFFTGLPAGKLFDTGHFRECLVFGCLLFVFSTFMLSLVQQSQYYQVFLAQAMGTGIASGFMFAPALSVVSHYFTRRRSLAMGIVMSGSCLGAIIYPIMLNNLFNGKVGFAWGVRATAFMDIGLLAFANVIMKAKPKSSKRPGLEQDGFGAIMRDVPYWLNTLGCGCMFIGVFVPVFYIQLFTQMHGLSPSLSFYTISILNAASLFGRILPNFVADMYVLIVCTALTGALTFVMLAATTVAGAVVFTLLYGFFSGSSISLATPAAASFSKSLGEVGVRIGLGTLVAGVASLIGPPIAGALVQSHGSYQWYRPVVFAAVSCVLLVC</sequence>
<dbReference type="KEGG" id="cput:CONPUDRAFT_67063"/>
<gene>
    <name evidence="5" type="ORF">CONPUDRAFT_67063</name>
</gene>
<comment type="subcellular location">
    <subcellularLocation>
        <location evidence="1">Membrane</location>
        <topology evidence="1">Multi-pass membrane protein</topology>
    </subcellularLocation>
</comment>
<dbReference type="Pfam" id="PF07690">
    <property type="entry name" value="MFS_1"/>
    <property type="match status" value="1"/>
</dbReference>
<reference evidence="6" key="1">
    <citation type="journal article" date="2012" name="Science">
        <title>The Paleozoic origin of enzymatic lignin decomposition reconstructed from 31 fungal genomes.</title>
        <authorList>
            <person name="Floudas D."/>
            <person name="Binder M."/>
            <person name="Riley R."/>
            <person name="Barry K."/>
            <person name="Blanchette R.A."/>
            <person name="Henrissat B."/>
            <person name="Martinez A.T."/>
            <person name="Otillar R."/>
            <person name="Spatafora J.W."/>
            <person name="Yadav J.S."/>
            <person name="Aerts A."/>
            <person name="Benoit I."/>
            <person name="Boyd A."/>
            <person name="Carlson A."/>
            <person name="Copeland A."/>
            <person name="Coutinho P.M."/>
            <person name="de Vries R.P."/>
            <person name="Ferreira P."/>
            <person name="Findley K."/>
            <person name="Foster B."/>
            <person name="Gaskell J."/>
            <person name="Glotzer D."/>
            <person name="Gorecki P."/>
            <person name="Heitman J."/>
            <person name="Hesse C."/>
            <person name="Hori C."/>
            <person name="Igarashi K."/>
            <person name="Jurgens J.A."/>
            <person name="Kallen N."/>
            <person name="Kersten P."/>
            <person name="Kohler A."/>
            <person name="Kuees U."/>
            <person name="Kumar T.K.A."/>
            <person name="Kuo A."/>
            <person name="LaButti K."/>
            <person name="Larrondo L.F."/>
            <person name="Lindquist E."/>
            <person name="Ling A."/>
            <person name="Lombard V."/>
            <person name="Lucas S."/>
            <person name="Lundell T."/>
            <person name="Martin R."/>
            <person name="McLaughlin D.J."/>
            <person name="Morgenstern I."/>
            <person name="Morin E."/>
            <person name="Murat C."/>
            <person name="Nagy L.G."/>
            <person name="Nolan M."/>
            <person name="Ohm R.A."/>
            <person name="Patyshakuliyeva A."/>
            <person name="Rokas A."/>
            <person name="Ruiz-Duenas F.J."/>
            <person name="Sabat G."/>
            <person name="Salamov A."/>
            <person name="Samejima M."/>
            <person name="Schmutz J."/>
            <person name="Slot J.C."/>
            <person name="St John F."/>
            <person name="Stenlid J."/>
            <person name="Sun H."/>
            <person name="Sun S."/>
            <person name="Syed K."/>
            <person name="Tsang A."/>
            <person name="Wiebenga A."/>
            <person name="Young D."/>
            <person name="Pisabarro A."/>
            <person name="Eastwood D.C."/>
            <person name="Martin F."/>
            <person name="Cullen D."/>
            <person name="Grigoriev I.V."/>
            <person name="Hibbett D.S."/>
        </authorList>
    </citation>
    <scope>NUCLEOTIDE SEQUENCE [LARGE SCALE GENOMIC DNA]</scope>
    <source>
        <strain evidence="6">RWD-64-598 SS2</strain>
    </source>
</reference>
<keyword evidence="3" id="KW-0812">Transmembrane</keyword>
<dbReference type="Gene3D" id="1.20.1250.20">
    <property type="entry name" value="MFS general substrate transporter like domains"/>
    <property type="match status" value="2"/>
</dbReference>
<dbReference type="AlphaFoldDB" id="R7SFC7"/>
<dbReference type="PANTHER" id="PTHR11360:SF319">
    <property type="entry name" value="MAJOR FACILITATOR SUPERFAMILY (MFS) PROFILE DOMAIN-CONTAINING PROTEIN"/>
    <property type="match status" value="1"/>
</dbReference>
<feature type="transmembrane region" description="Helical" evidence="3">
    <location>
        <begin position="57"/>
        <end position="75"/>
    </location>
</feature>
<dbReference type="SUPFAM" id="SSF103473">
    <property type="entry name" value="MFS general substrate transporter"/>
    <property type="match status" value="1"/>
</dbReference>
<feature type="transmembrane region" description="Helical" evidence="3">
    <location>
        <begin position="283"/>
        <end position="303"/>
    </location>
</feature>
<dbReference type="InterPro" id="IPR011701">
    <property type="entry name" value="MFS"/>
</dbReference>
<evidence type="ECO:0000256" key="1">
    <source>
        <dbReference type="ARBA" id="ARBA00004141"/>
    </source>
</evidence>
<dbReference type="GO" id="GO:0016020">
    <property type="term" value="C:membrane"/>
    <property type="evidence" value="ECO:0007669"/>
    <property type="project" value="UniProtKB-SubCell"/>
</dbReference>
<dbReference type="eggNOG" id="KOG2504">
    <property type="taxonomic scope" value="Eukaryota"/>
</dbReference>